<feature type="transmembrane region" description="Helical" evidence="7">
    <location>
        <begin position="117"/>
        <end position="137"/>
    </location>
</feature>
<organism evidence="9 10">
    <name type="scientific">Oesophagostomum dentatum</name>
    <name type="common">Nodular worm</name>
    <dbReference type="NCBI Taxonomy" id="61180"/>
    <lineage>
        <taxon>Eukaryota</taxon>
        <taxon>Metazoa</taxon>
        <taxon>Ecdysozoa</taxon>
        <taxon>Nematoda</taxon>
        <taxon>Chromadorea</taxon>
        <taxon>Rhabditida</taxon>
        <taxon>Rhabditina</taxon>
        <taxon>Rhabditomorpha</taxon>
        <taxon>Strongyloidea</taxon>
        <taxon>Strongylidae</taxon>
        <taxon>Oesophagostomum</taxon>
    </lineage>
</organism>
<dbReference type="OrthoDB" id="6770063at2759"/>
<dbReference type="EMBL" id="KN600205">
    <property type="protein sequence ID" value="KHJ80595.1"/>
    <property type="molecule type" value="Genomic_DNA"/>
</dbReference>
<dbReference type="InterPro" id="IPR036259">
    <property type="entry name" value="MFS_trans_sf"/>
</dbReference>
<evidence type="ECO:0000256" key="1">
    <source>
        <dbReference type="ARBA" id="ARBA00004141"/>
    </source>
</evidence>
<evidence type="ECO:0000256" key="7">
    <source>
        <dbReference type="SAM" id="Phobius"/>
    </source>
</evidence>
<dbReference type="Gene3D" id="1.20.1250.20">
    <property type="entry name" value="MFS general substrate transporter like domains"/>
    <property type="match status" value="1"/>
</dbReference>
<dbReference type="GO" id="GO:0022857">
    <property type="term" value="F:transmembrane transporter activity"/>
    <property type="evidence" value="ECO:0007669"/>
    <property type="project" value="InterPro"/>
</dbReference>
<keyword evidence="4 7" id="KW-1133">Transmembrane helix</keyword>
<dbReference type="SUPFAM" id="SSF103473">
    <property type="entry name" value="MFS general substrate transporter"/>
    <property type="match status" value="1"/>
</dbReference>
<reference evidence="9 10" key="1">
    <citation type="submission" date="2014-03" db="EMBL/GenBank/DDBJ databases">
        <title>Draft genome of the hookworm Oesophagostomum dentatum.</title>
        <authorList>
            <person name="Mitreva M."/>
        </authorList>
    </citation>
    <scope>NUCLEOTIDE SEQUENCE [LARGE SCALE GENOMIC DNA]</scope>
    <source>
        <strain evidence="9 10">OD-Hann</strain>
    </source>
</reference>
<comment type="subcellular location">
    <subcellularLocation>
        <location evidence="1">Membrane</location>
        <topology evidence="1">Multi-pass membrane protein</topology>
    </subcellularLocation>
</comment>
<dbReference type="AlphaFoldDB" id="A0A0B1SBJ8"/>
<feature type="transmembrane region" description="Helical" evidence="7">
    <location>
        <begin position="93"/>
        <end position="111"/>
    </location>
</feature>
<dbReference type="PANTHER" id="PTHR23505:SF79">
    <property type="entry name" value="PROTEIN SPINSTER"/>
    <property type="match status" value="1"/>
</dbReference>
<evidence type="ECO:0000256" key="6">
    <source>
        <dbReference type="ARBA" id="ARBA00024338"/>
    </source>
</evidence>
<evidence type="ECO:0000256" key="3">
    <source>
        <dbReference type="ARBA" id="ARBA00022692"/>
    </source>
</evidence>
<dbReference type="PANTHER" id="PTHR23505">
    <property type="entry name" value="SPINSTER"/>
    <property type="match status" value="1"/>
</dbReference>
<keyword evidence="10" id="KW-1185">Reference proteome</keyword>
<feature type="transmembrane region" description="Helical" evidence="7">
    <location>
        <begin position="242"/>
        <end position="262"/>
    </location>
</feature>
<dbReference type="CDD" id="cd17328">
    <property type="entry name" value="MFS_spinster_like"/>
    <property type="match status" value="1"/>
</dbReference>
<feature type="transmembrane region" description="Helical" evidence="7">
    <location>
        <begin position="12"/>
        <end position="38"/>
    </location>
</feature>
<accession>A0A0B1SBJ8</accession>
<feature type="transmembrane region" description="Helical" evidence="7">
    <location>
        <begin position="363"/>
        <end position="386"/>
    </location>
</feature>
<evidence type="ECO:0000259" key="8">
    <source>
        <dbReference type="PROSITE" id="PS50850"/>
    </source>
</evidence>
<feature type="transmembrane region" description="Helical" evidence="7">
    <location>
        <begin position="157"/>
        <end position="179"/>
    </location>
</feature>
<evidence type="ECO:0000256" key="2">
    <source>
        <dbReference type="ARBA" id="ARBA00022448"/>
    </source>
</evidence>
<dbReference type="Proteomes" id="UP000053660">
    <property type="component" value="Unassembled WGS sequence"/>
</dbReference>
<name>A0A0B1SBJ8_OESDE</name>
<dbReference type="Pfam" id="PF07690">
    <property type="entry name" value="MFS_1"/>
    <property type="match status" value="1"/>
</dbReference>
<dbReference type="InterPro" id="IPR020846">
    <property type="entry name" value="MFS_dom"/>
</dbReference>
<feature type="transmembrane region" description="Helical" evidence="7">
    <location>
        <begin position="65"/>
        <end position="86"/>
    </location>
</feature>
<dbReference type="GO" id="GO:0016020">
    <property type="term" value="C:membrane"/>
    <property type="evidence" value="ECO:0007669"/>
    <property type="project" value="UniProtKB-SubCell"/>
</dbReference>
<evidence type="ECO:0000313" key="10">
    <source>
        <dbReference type="Proteomes" id="UP000053660"/>
    </source>
</evidence>
<keyword evidence="2" id="KW-0813">Transport</keyword>
<evidence type="ECO:0000256" key="4">
    <source>
        <dbReference type="ARBA" id="ARBA00022989"/>
    </source>
</evidence>
<sequence>MEFFYLPKLEFGVFIYLKLFQNMSAMTSMSILFCVNLLNYMDRYTIAGVLTNIQSFYEISDSQGGLLQTVFIIFFMVCSPAAGYLGDRYNRKWIMIAGIGIWIAAVFASTFVPKDEFWLFLLFRGIVGVGEASYAIVSPTIIADLFTGRNRSRMLMFFYFAIPCGSGLGFIVSSFVAALTGQWAWGVRITAIFGVICLVMIIIFVKEPERGAAERNKGEIAVDVVTTSYWDDIKSLITTPTYVLATLGYTAMVFVVGVLTYWGPTAIVHSTAHHLGLNSTQLLEPETKAQINLIFGIITCVGGIVGVTVGSSASMASSAFWKGTIQDASDKSVRSYCMRYRCSAKHACLVLCSSYDIDKLDTMLLECAFQAMIFLTIIAMCFNWAANVDMLMAVIIPSRRNAATSWQILISHLFGDASGPYLVGIVSSTLKLSN</sequence>
<proteinExistence type="inferred from homology"/>
<evidence type="ECO:0000313" key="9">
    <source>
        <dbReference type="EMBL" id="KHJ80595.1"/>
    </source>
</evidence>
<protein>
    <submittedName>
        <fullName evidence="9">Transporter, major facilitator family protein</fullName>
    </submittedName>
</protein>
<comment type="similarity">
    <text evidence="6">Belongs to the major facilitator superfamily. Spinster (TC 2.A.1.49) family.</text>
</comment>
<feature type="transmembrane region" description="Helical" evidence="7">
    <location>
        <begin position="185"/>
        <end position="205"/>
    </location>
</feature>
<feature type="domain" description="Major facilitator superfamily (MFS) profile" evidence="8">
    <location>
        <begin position="28"/>
        <end position="434"/>
    </location>
</feature>
<keyword evidence="5 7" id="KW-0472">Membrane</keyword>
<feature type="transmembrane region" description="Helical" evidence="7">
    <location>
        <begin position="291"/>
        <end position="313"/>
    </location>
</feature>
<dbReference type="InterPro" id="IPR044770">
    <property type="entry name" value="MFS_spinster-like"/>
</dbReference>
<evidence type="ECO:0000256" key="5">
    <source>
        <dbReference type="ARBA" id="ARBA00023136"/>
    </source>
</evidence>
<dbReference type="InterPro" id="IPR011701">
    <property type="entry name" value="MFS"/>
</dbReference>
<gene>
    <name evidence="9" type="ORF">OESDEN_19728</name>
</gene>
<keyword evidence="3 7" id="KW-0812">Transmembrane</keyword>
<dbReference type="PROSITE" id="PS50850">
    <property type="entry name" value="MFS"/>
    <property type="match status" value="1"/>
</dbReference>